<dbReference type="PROSITE" id="PS51009">
    <property type="entry name" value="CYTCII"/>
    <property type="match status" value="1"/>
</dbReference>
<evidence type="ECO:0000256" key="6">
    <source>
        <dbReference type="PIRSR" id="PIRSR000027-1"/>
    </source>
</evidence>
<keyword evidence="1" id="KW-0813">Transport</keyword>
<dbReference type="GO" id="GO:0005506">
    <property type="term" value="F:iron ion binding"/>
    <property type="evidence" value="ECO:0007669"/>
    <property type="project" value="InterPro"/>
</dbReference>
<protein>
    <submittedName>
        <fullName evidence="8">Cytochrome c</fullName>
    </submittedName>
</protein>
<keyword evidence="4" id="KW-0249">Electron transport</keyword>
<dbReference type="InterPro" id="IPR015984">
    <property type="entry name" value="Cyt_c_prime_subgr"/>
</dbReference>
<keyword evidence="2 7" id="KW-0349">Heme</keyword>
<dbReference type="GO" id="GO:0042597">
    <property type="term" value="C:periplasmic space"/>
    <property type="evidence" value="ECO:0007669"/>
    <property type="project" value="InterPro"/>
</dbReference>
<evidence type="ECO:0000256" key="3">
    <source>
        <dbReference type="ARBA" id="ARBA00022723"/>
    </source>
</evidence>
<evidence type="ECO:0000256" key="7">
    <source>
        <dbReference type="PIRSR" id="PIRSR000027-2"/>
    </source>
</evidence>
<dbReference type="GO" id="GO:0020037">
    <property type="term" value="F:heme binding"/>
    <property type="evidence" value="ECO:0007669"/>
    <property type="project" value="InterPro"/>
</dbReference>
<feature type="binding site" description="axial binding residue" evidence="6">
    <location>
        <position position="136"/>
    </location>
    <ligand>
        <name>heme c</name>
        <dbReference type="ChEBI" id="CHEBI:61717"/>
    </ligand>
    <ligandPart>
        <name>Fe</name>
        <dbReference type="ChEBI" id="CHEBI:18248"/>
    </ligandPart>
</feature>
<comment type="PTM">
    <text evidence="7">Binds 1 heme group per subunit.</text>
</comment>
<evidence type="ECO:0000313" key="8">
    <source>
        <dbReference type="EMBL" id="RVT51772.1"/>
    </source>
</evidence>
<dbReference type="GO" id="GO:0009055">
    <property type="term" value="F:electron transfer activity"/>
    <property type="evidence" value="ECO:0007669"/>
    <property type="project" value="InterPro"/>
</dbReference>
<dbReference type="EMBL" id="SACT01000003">
    <property type="protein sequence ID" value="RVT51772.1"/>
    <property type="molecule type" value="Genomic_DNA"/>
</dbReference>
<feature type="binding site" description="covalent" evidence="7">
    <location>
        <position position="135"/>
    </location>
    <ligand>
        <name>heme c</name>
        <dbReference type="ChEBI" id="CHEBI:61717"/>
    </ligand>
</feature>
<dbReference type="GO" id="GO:0022900">
    <property type="term" value="P:electron transport chain"/>
    <property type="evidence" value="ECO:0007669"/>
    <property type="project" value="InterPro"/>
</dbReference>
<dbReference type="InterPro" id="IPR012127">
    <property type="entry name" value="Cyt_c_prime"/>
</dbReference>
<organism evidence="8 9">
    <name type="scientific">Rubrivivax albus</name>
    <dbReference type="NCBI Taxonomy" id="2499835"/>
    <lineage>
        <taxon>Bacteria</taxon>
        <taxon>Pseudomonadati</taxon>
        <taxon>Pseudomonadota</taxon>
        <taxon>Betaproteobacteria</taxon>
        <taxon>Burkholderiales</taxon>
        <taxon>Sphaerotilaceae</taxon>
        <taxon>Rubrivivax</taxon>
    </lineage>
</organism>
<keyword evidence="5 6" id="KW-0408">Iron</keyword>
<reference evidence="8 9" key="1">
    <citation type="submission" date="2019-01" db="EMBL/GenBank/DDBJ databases">
        <authorList>
            <person name="Chen W.-M."/>
        </authorList>
    </citation>
    <scope>NUCLEOTIDE SEQUENCE [LARGE SCALE GENOMIC DNA]</scope>
    <source>
        <strain evidence="8 9">ICH-3</strain>
    </source>
</reference>
<dbReference type="SUPFAM" id="SSF47175">
    <property type="entry name" value="Cytochromes"/>
    <property type="match status" value="1"/>
</dbReference>
<dbReference type="Pfam" id="PF01322">
    <property type="entry name" value="Cytochrom_C_2"/>
    <property type="match status" value="1"/>
</dbReference>
<evidence type="ECO:0000256" key="5">
    <source>
        <dbReference type="ARBA" id="ARBA00023004"/>
    </source>
</evidence>
<evidence type="ECO:0000256" key="1">
    <source>
        <dbReference type="ARBA" id="ARBA00022448"/>
    </source>
</evidence>
<evidence type="ECO:0000256" key="2">
    <source>
        <dbReference type="ARBA" id="ARBA00022617"/>
    </source>
</evidence>
<dbReference type="Gene3D" id="1.20.120.10">
    <property type="entry name" value="Cytochrome c/b562"/>
    <property type="match status" value="1"/>
</dbReference>
<proteinExistence type="predicted"/>
<evidence type="ECO:0000313" key="9">
    <source>
        <dbReference type="Proteomes" id="UP000288178"/>
    </source>
</evidence>
<keyword evidence="9" id="KW-1185">Reference proteome</keyword>
<keyword evidence="3 6" id="KW-0479">Metal-binding</keyword>
<evidence type="ECO:0000256" key="4">
    <source>
        <dbReference type="ARBA" id="ARBA00022982"/>
    </source>
</evidence>
<name>A0A437JWM4_9BURK</name>
<sequence length="142" mass="14677">MCAAACLTAVPASAQFQKPEDAVKYRKAAFTVMAAHFGRVGAMAQGKAPWDAQAAAANMAVVMSVHQLPFTAFGAGTDSGDTRALPEVWSKAADFKAAADKMADAMGKLDAAVKTGSFDNTKAAFGPVGGSCKACHDDFRKK</sequence>
<dbReference type="Proteomes" id="UP000288178">
    <property type="component" value="Unassembled WGS sequence"/>
</dbReference>
<dbReference type="PRINTS" id="PR00608">
    <property type="entry name" value="CYTCHROMECII"/>
</dbReference>
<dbReference type="AlphaFoldDB" id="A0A437JWM4"/>
<comment type="caution">
    <text evidence="8">The sequence shown here is derived from an EMBL/GenBank/DDBJ whole genome shotgun (WGS) entry which is preliminary data.</text>
</comment>
<dbReference type="InterPro" id="IPR010980">
    <property type="entry name" value="Cyt_c/b562"/>
</dbReference>
<dbReference type="OrthoDB" id="5520910at2"/>
<feature type="binding site" description="covalent" evidence="7">
    <location>
        <position position="132"/>
    </location>
    <ligand>
        <name>heme c</name>
        <dbReference type="ChEBI" id="CHEBI:61717"/>
    </ligand>
</feature>
<dbReference type="PIRSF" id="PIRSF000027">
    <property type="entry name" value="Cytc_c_prime"/>
    <property type="match status" value="1"/>
</dbReference>
<accession>A0A437JWM4</accession>
<dbReference type="InterPro" id="IPR002321">
    <property type="entry name" value="Cyt_c_II"/>
</dbReference>
<gene>
    <name evidence="8" type="ORF">ENE75_12670</name>
</gene>